<gene>
    <name evidence="7" type="ORF">H5V44_02115</name>
</gene>
<dbReference type="GO" id="GO:0005524">
    <property type="term" value="F:ATP binding"/>
    <property type="evidence" value="ECO:0007669"/>
    <property type="project" value="UniProtKB-KW"/>
</dbReference>
<dbReference type="GO" id="GO:0006071">
    <property type="term" value="P:glycerol metabolic process"/>
    <property type="evidence" value="ECO:0007669"/>
    <property type="project" value="TreeGrafter"/>
</dbReference>
<evidence type="ECO:0000256" key="2">
    <source>
        <dbReference type="ARBA" id="ARBA00022679"/>
    </source>
</evidence>
<dbReference type="CDD" id="cd07771">
    <property type="entry name" value="ASKHA_NBD_FGGY_RhaB-like"/>
    <property type="match status" value="1"/>
</dbReference>
<keyword evidence="8" id="KW-1185">Reference proteome</keyword>
<proteinExistence type="inferred from homology"/>
<dbReference type="Pfam" id="PF02782">
    <property type="entry name" value="FGGY_C"/>
    <property type="match status" value="1"/>
</dbReference>
<protein>
    <submittedName>
        <fullName evidence="7">Rhamnulokinase</fullName>
    </submittedName>
</protein>
<dbReference type="Gene3D" id="3.30.420.40">
    <property type="match status" value="2"/>
</dbReference>
<dbReference type="GO" id="GO:0008993">
    <property type="term" value="F:rhamnulokinase activity"/>
    <property type="evidence" value="ECO:0007669"/>
    <property type="project" value="InterPro"/>
</dbReference>
<dbReference type="InterPro" id="IPR018485">
    <property type="entry name" value="FGGY_C"/>
</dbReference>
<dbReference type="GO" id="GO:0019301">
    <property type="term" value="P:rhamnose catabolic process"/>
    <property type="evidence" value="ECO:0007669"/>
    <property type="project" value="InterPro"/>
</dbReference>
<accession>A0A7J9SDV6</accession>
<keyword evidence="3" id="KW-0547">Nucleotide-binding</keyword>
<name>A0A7J9SDV6_9EURY</name>
<dbReference type="PANTHER" id="PTHR10196">
    <property type="entry name" value="SUGAR KINASE"/>
    <property type="match status" value="1"/>
</dbReference>
<keyword evidence="4 7" id="KW-0418">Kinase</keyword>
<dbReference type="PANTHER" id="PTHR10196:SF93">
    <property type="entry name" value="L-RHAMNULOKINASE"/>
    <property type="match status" value="1"/>
</dbReference>
<dbReference type="Proteomes" id="UP000546257">
    <property type="component" value="Unassembled WGS sequence"/>
</dbReference>
<evidence type="ECO:0000256" key="3">
    <source>
        <dbReference type="ARBA" id="ARBA00022741"/>
    </source>
</evidence>
<evidence type="ECO:0000256" key="5">
    <source>
        <dbReference type="ARBA" id="ARBA00022840"/>
    </source>
</evidence>
<keyword evidence="5" id="KW-0067">ATP-binding</keyword>
<dbReference type="InterPro" id="IPR013449">
    <property type="entry name" value="Rhamnulokinase"/>
</dbReference>
<evidence type="ECO:0000259" key="6">
    <source>
        <dbReference type="Pfam" id="PF02782"/>
    </source>
</evidence>
<comment type="caution">
    <text evidence="7">The sequence shown here is derived from an EMBL/GenBank/DDBJ whole genome shotgun (WGS) entry which is preliminary data.</text>
</comment>
<evidence type="ECO:0000313" key="8">
    <source>
        <dbReference type="Proteomes" id="UP000546257"/>
    </source>
</evidence>
<dbReference type="EMBL" id="JACKXD010000001">
    <property type="protein sequence ID" value="MBB6645105.1"/>
    <property type="molecule type" value="Genomic_DNA"/>
</dbReference>
<dbReference type="InterPro" id="IPR043129">
    <property type="entry name" value="ATPase_NBD"/>
</dbReference>
<organism evidence="7 8">
    <name type="scientific">Halobellus ruber</name>
    <dbReference type="NCBI Taxonomy" id="2761102"/>
    <lineage>
        <taxon>Archaea</taxon>
        <taxon>Methanobacteriati</taxon>
        <taxon>Methanobacteriota</taxon>
        <taxon>Stenosarchaea group</taxon>
        <taxon>Halobacteria</taxon>
        <taxon>Halobacteriales</taxon>
        <taxon>Haloferacaceae</taxon>
        <taxon>Halobellus</taxon>
    </lineage>
</organism>
<sequence length="480" mass="52220">MEQRLAIDVGSSGVKVYAGGIDDGELRFERIARMDNATEWQDGRHVWDVDTLTDRLREEIRRAAAEYDSVASVGIDATALDFGLLADGGLVRNPYFYRDPSLWTATDAVTDRCSARESFHLTGYNGPPGPLYYQLQESPEAFEEADTLVPLPGVLSHQLGGDAATEASYAMTLRLLDIRSRDWADDLIDAIGFPRGLLQEPVPPGTAVGSVDAVDGEPEIVLPASHDTASAVGALPLTADNNAFLCTGSWFIPGVELPEPLVTDAVFEAGGSNEVGVEGTVRFLRNLPGFSLLEHCRDEWRETDATHEYEPLLEGAADLPLDGPVIDIRDDAFVEAQFDGDVETRVREYCERTGQQPPEDEFEMTRCLLVSLAVGAALVVERLIDLADESVERIHLGGGGVRNDLFCSMFASAVGRPVEAGPTEATALGNVLYQLRSGGEIPDFEAGRQLVTDRFALTRYEPEAQSTWATLRERVRESGG</sequence>
<reference evidence="7 8" key="1">
    <citation type="submission" date="2020-08" db="EMBL/GenBank/DDBJ databases">
        <authorList>
            <person name="Seo M.-J."/>
        </authorList>
    </citation>
    <scope>NUCLEOTIDE SEQUENCE [LARGE SCALE GENOMIC DNA]</scope>
    <source>
        <strain evidence="7 8">MBLA0160</strain>
    </source>
</reference>
<dbReference type="SUPFAM" id="SSF53067">
    <property type="entry name" value="Actin-like ATPase domain"/>
    <property type="match status" value="2"/>
</dbReference>
<dbReference type="GO" id="GO:0005829">
    <property type="term" value="C:cytosol"/>
    <property type="evidence" value="ECO:0007669"/>
    <property type="project" value="TreeGrafter"/>
</dbReference>
<dbReference type="RefSeq" id="WP_185191482.1">
    <property type="nucleotide sequence ID" value="NZ_JACKXD010000001.1"/>
</dbReference>
<evidence type="ECO:0000256" key="1">
    <source>
        <dbReference type="ARBA" id="ARBA00009156"/>
    </source>
</evidence>
<evidence type="ECO:0000256" key="4">
    <source>
        <dbReference type="ARBA" id="ARBA00022777"/>
    </source>
</evidence>
<comment type="similarity">
    <text evidence="1">Belongs to the FGGY kinase family.</text>
</comment>
<feature type="domain" description="Carbohydrate kinase FGGY C-terminal" evidence="6">
    <location>
        <begin position="246"/>
        <end position="436"/>
    </location>
</feature>
<evidence type="ECO:0000313" key="7">
    <source>
        <dbReference type="EMBL" id="MBB6645105.1"/>
    </source>
</evidence>
<dbReference type="GO" id="GO:0004370">
    <property type="term" value="F:glycerol kinase activity"/>
    <property type="evidence" value="ECO:0007669"/>
    <property type="project" value="TreeGrafter"/>
</dbReference>
<dbReference type="AlphaFoldDB" id="A0A7J9SDV6"/>
<keyword evidence="2" id="KW-0808">Transferase</keyword>